<dbReference type="InterPro" id="IPR001544">
    <property type="entry name" value="Aminotrans_IV"/>
</dbReference>
<dbReference type="GO" id="GO:0009098">
    <property type="term" value="P:L-leucine biosynthetic process"/>
    <property type="evidence" value="ECO:0007669"/>
    <property type="project" value="UniProtKB-UniPathway"/>
</dbReference>
<evidence type="ECO:0000256" key="15">
    <source>
        <dbReference type="ARBA" id="ARBA00049229"/>
    </source>
</evidence>
<dbReference type="GO" id="GO:0009097">
    <property type="term" value="P:isoleucine biosynthetic process"/>
    <property type="evidence" value="ECO:0007669"/>
    <property type="project" value="UniProtKB-UniPathway"/>
</dbReference>
<dbReference type="InterPro" id="IPR043131">
    <property type="entry name" value="BCAT-like_N"/>
</dbReference>
<dbReference type="UniPathway" id="UPA00049">
    <property type="reaction ID" value="UER00062"/>
</dbReference>
<dbReference type="CDD" id="cd01557">
    <property type="entry name" value="BCAT_beta_family"/>
    <property type="match status" value="1"/>
</dbReference>
<evidence type="ECO:0000313" key="18">
    <source>
        <dbReference type="Proteomes" id="UP000242881"/>
    </source>
</evidence>
<evidence type="ECO:0000313" key="17">
    <source>
        <dbReference type="EMBL" id="PMP69833.1"/>
    </source>
</evidence>
<dbReference type="PANTHER" id="PTHR11825:SF44">
    <property type="entry name" value="BRANCHED-CHAIN-AMINO-ACID AMINOTRANSFERASE"/>
    <property type="match status" value="1"/>
</dbReference>
<feature type="modified residue" description="N6-(pyridoxal phosphate)lysine" evidence="16">
    <location>
        <position position="198"/>
    </location>
</feature>
<dbReference type="Proteomes" id="UP000242881">
    <property type="component" value="Unassembled WGS sequence"/>
</dbReference>
<keyword evidence="10 17" id="KW-0808">Transferase</keyword>
<evidence type="ECO:0000256" key="5">
    <source>
        <dbReference type="ARBA" id="ARBA00005072"/>
    </source>
</evidence>
<evidence type="ECO:0000256" key="12">
    <source>
        <dbReference type="ARBA" id="ARBA00023304"/>
    </source>
</evidence>
<dbReference type="Gene3D" id="3.20.10.10">
    <property type="entry name" value="D-amino Acid Aminotransferase, subunit A, domain 2"/>
    <property type="match status" value="1"/>
</dbReference>
<evidence type="ECO:0000256" key="3">
    <source>
        <dbReference type="ARBA" id="ARBA00004824"/>
    </source>
</evidence>
<name>A0A2J6WHG4_9BACT</name>
<dbReference type="UniPathway" id="UPA00048">
    <property type="reaction ID" value="UER00073"/>
</dbReference>
<sequence length="364" mass="40665">MEISYCLKARAKRRLEPFKPEQTLPFGQLRTDHMFMMDFDGNEWYGIKICPYQDINIAPGAIALHYGQAYFEGAKAFMHPDGEIYTFRLDKNAERANFSAEILCMPKVDVEFQIKAIHALIDVDRNWFPIQEGASLYIRPFMFGTSDSLGVHPSESYRYMVILSPSGPYYSTGFTKPIRLLITQKFHRAVSGGTGAAKAAGNYAASLRAGQFAKKFGASQVLYLDANNRYIEEAGAMNHFHITKDGTVFIPEFTDTILRSITSLSMIELLPSLGFKVVQKRIELDEFIDGIKSGDIVEAGGFGTAAVVSPVGEYVFEDGSVLKVGNGEIGEMTKKIYKAYIDIQYGRSKAPDGWLRKVERVCKA</sequence>
<keyword evidence="9" id="KW-0028">Amino-acid biosynthesis</keyword>
<comment type="pathway">
    <text evidence="3">Amino-acid biosynthesis; L-isoleucine biosynthesis; L-isoleucine from 2-oxobutanoate: step 4/4.</text>
</comment>
<evidence type="ECO:0000256" key="14">
    <source>
        <dbReference type="ARBA" id="ARBA00048798"/>
    </source>
</evidence>
<dbReference type="NCBIfam" id="TIGR01123">
    <property type="entry name" value="ilvE_II"/>
    <property type="match status" value="1"/>
</dbReference>
<dbReference type="EC" id="2.6.1.42" evidence="7"/>
<evidence type="ECO:0000256" key="7">
    <source>
        <dbReference type="ARBA" id="ARBA00013053"/>
    </source>
</evidence>
<comment type="similarity">
    <text evidence="6">Belongs to the class-IV pyridoxal-phosphate-dependent aminotransferase family.</text>
</comment>
<comment type="caution">
    <text evidence="17">The sequence shown here is derived from an EMBL/GenBank/DDBJ whole genome shotgun (WGS) entry which is preliminary data.</text>
</comment>
<comment type="pathway">
    <text evidence="4">Amino-acid biosynthesis; L-valine biosynthesis; L-valine from pyruvate: step 4/4.</text>
</comment>
<dbReference type="Pfam" id="PF01063">
    <property type="entry name" value="Aminotran_4"/>
    <property type="match status" value="1"/>
</dbReference>
<comment type="pathway">
    <text evidence="5">Amino-acid biosynthesis; L-leucine biosynthesis; L-leucine from 3-methyl-2-oxobutanoate: step 4/4.</text>
</comment>
<evidence type="ECO:0000256" key="8">
    <source>
        <dbReference type="ARBA" id="ARBA00022576"/>
    </source>
</evidence>
<comment type="catalytic activity">
    <reaction evidence="13">
        <text>L-valine + 2-oxoglutarate = 3-methyl-2-oxobutanoate + L-glutamate</text>
        <dbReference type="Rhea" id="RHEA:24813"/>
        <dbReference type="ChEBI" id="CHEBI:11851"/>
        <dbReference type="ChEBI" id="CHEBI:16810"/>
        <dbReference type="ChEBI" id="CHEBI:29985"/>
        <dbReference type="ChEBI" id="CHEBI:57762"/>
        <dbReference type="EC" id="2.6.1.42"/>
    </reaction>
</comment>
<keyword evidence="12" id="KW-0100">Branched-chain amino acid biosynthesis</keyword>
<dbReference type="UniPathway" id="UPA00047">
    <property type="reaction ID" value="UER00058"/>
</dbReference>
<evidence type="ECO:0000256" key="11">
    <source>
        <dbReference type="ARBA" id="ARBA00022898"/>
    </source>
</evidence>
<comment type="catalytic activity">
    <reaction evidence="15">
        <text>L-leucine + 2-oxoglutarate = 4-methyl-2-oxopentanoate + L-glutamate</text>
        <dbReference type="Rhea" id="RHEA:18321"/>
        <dbReference type="ChEBI" id="CHEBI:16810"/>
        <dbReference type="ChEBI" id="CHEBI:17865"/>
        <dbReference type="ChEBI" id="CHEBI:29985"/>
        <dbReference type="ChEBI" id="CHEBI:57427"/>
        <dbReference type="EC" id="2.6.1.42"/>
    </reaction>
</comment>
<dbReference type="SUPFAM" id="SSF56752">
    <property type="entry name" value="D-aminoacid aminotransferase-like PLP-dependent enzymes"/>
    <property type="match status" value="1"/>
</dbReference>
<comment type="cofactor">
    <cofactor evidence="1">
        <name>pyridoxal 5'-phosphate</name>
        <dbReference type="ChEBI" id="CHEBI:597326"/>
    </cofactor>
</comment>
<dbReference type="AlphaFoldDB" id="A0A2J6WHG4"/>
<evidence type="ECO:0000256" key="16">
    <source>
        <dbReference type="PIRSR" id="PIRSR006468-1"/>
    </source>
</evidence>
<protein>
    <recommendedName>
        <fullName evidence="7">branched-chain-amino-acid transaminase</fullName>
        <ecNumber evidence="7">2.6.1.42</ecNumber>
    </recommendedName>
</protein>
<evidence type="ECO:0000256" key="10">
    <source>
        <dbReference type="ARBA" id="ARBA00022679"/>
    </source>
</evidence>
<dbReference type="PANTHER" id="PTHR11825">
    <property type="entry name" value="SUBGROUP IIII AMINOTRANSFERASE"/>
    <property type="match status" value="1"/>
</dbReference>
<accession>A0A2J6WHG4</accession>
<dbReference type="InterPro" id="IPR005786">
    <property type="entry name" value="B_amino_transII"/>
</dbReference>
<comment type="catalytic activity">
    <reaction evidence="14">
        <text>L-isoleucine + 2-oxoglutarate = (S)-3-methyl-2-oxopentanoate + L-glutamate</text>
        <dbReference type="Rhea" id="RHEA:24801"/>
        <dbReference type="ChEBI" id="CHEBI:16810"/>
        <dbReference type="ChEBI" id="CHEBI:29985"/>
        <dbReference type="ChEBI" id="CHEBI:35146"/>
        <dbReference type="ChEBI" id="CHEBI:58045"/>
        <dbReference type="EC" id="2.6.1.42"/>
    </reaction>
</comment>
<gene>
    <name evidence="17" type="ORF">C0187_06250</name>
</gene>
<dbReference type="RefSeq" id="WP_424605577.1">
    <property type="nucleotide sequence ID" value="NZ_JBNAVA010000005.1"/>
</dbReference>
<organism evidence="17 18">
    <name type="scientific">Calditerrivibrio nitroreducens</name>
    <dbReference type="NCBI Taxonomy" id="477976"/>
    <lineage>
        <taxon>Bacteria</taxon>
        <taxon>Pseudomonadati</taxon>
        <taxon>Deferribacterota</taxon>
        <taxon>Deferribacteres</taxon>
        <taxon>Deferribacterales</taxon>
        <taxon>Calditerrivibrionaceae</taxon>
    </lineage>
</organism>
<dbReference type="InterPro" id="IPR036038">
    <property type="entry name" value="Aminotransferase-like"/>
</dbReference>
<dbReference type="EMBL" id="PNIN01000062">
    <property type="protein sequence ID" value="PMP69833.1"/>
    <property type="molecule type" value="Genomic_DNA"/>
</dbReference>
<dbReference type="NCBIfam" id="NF009897">
    <property type="entry name" value="PRK13357.1"/>
    <property type="match status" value="1"/>
</dbReference>
<dbReference type="InterPro" id="IPR033939">
    <property type="entry name" value="BCAT_family"/>
</dbReference>
<evidence type="ECO:0000256" key="6">
    <source>
        <dbReference type="ARBA" id="ARBA00009320"/>
    </source>
</evidence>
<evidence type="ECO:0000256" key="13">
    <source>
        <dbReference type="ARBA" id="ARBA00048212"/>
    </source>
</evidence>
<reference evidence="17 18" key="1">
    <citation type="submission" date="2018-01" db="EMBL/GenBank/DDBJ databases">
        <title>Metagenomic assembled genomes from two thermal pools in the Uzon Caldera, Kamchatka, Russia.</title>
        <authorList>
            <person name="Wilkins L."/>
            <person name="Ettinger C."/>
        </authorList>
    </citation>
    <scope>NUCLEOTIDE SEQUENCE [LARGE SCALE GENOMIC DNA]</scope>
    <source>
        <strain evidence="17">ZAV-05</strain>
    </source>
</reference>
<dbReference type="Gene3D" id="3.30.470.10">
    <property type="match status" value="1"/>
</dbReference>
<evidence type="ECO:0000256" key="4">
    <source>
        <dbReference type="ARBA" id="ARBA00004931"/>
    </source>
</evidence>
<dbReference type="GO" id="GO:0004084">
    <property type="term" value="F:branched-chain-amino-acid transaminase activity"/>
    <property type="evidence" value="ECO:0007669"/>
    <property type="project" value="UniProtKB-EC"/>
</dbReference>
<evidence type="ECO:0000256" key="9">
    <source>
        <dbReference type="ARBA" id="ARBA00022605"/>
    </source>
</evidence>
<evidence type="ECO:0000256" key="2">
    <source>
        <dbReference type="ARBA" id="ARBA00003109"/>
    </source>
</evidence>
<dbReference type="PIRSF" id="PIRSF006468">
    <property type="entry name" value="BCAT1"/>
    <property type="match status" value="1"/>
</dbReference>
<proteinExistence type="inferred from homology"/>
<evidence type="ECO:0000256" key="1">
    <source>
        <dbReference type="ARBA" id="ARBA00001933"/>
    </source>
</evidence>
<keyword evidence="11" id="KW-0663">Pyridoxal phosphate</keyword>
<dbReference type="GO" id="GO:0009099">
    <property type="term" value="P:L-valine biosynthetic process"/>
    <property type="evidence" value="ECO:0007669"/>
    <property type="project" value="UniProtKB-UniPathway"/>
</dbReference>
<comment type="function">
    <text evidence="2">Acts on leucine, isoleucine and valine.</text>
</comment>
<dbReference type="InterPro" id="IPR043132">
    <property type="entry name" value="BCAT-like_C"/>
</dbReference>
<keyword evidence="8 17" id="KW-0032">Aminotransferase</keyword>